<dbReference type="Proteomes" id="UP000231655">
    <property type="component" value="Unassembled WGS sequence"/>
</dbReference>
<evidence type="ECO:0000256" key="1">
    <source>
        <dbReference type="ARBA" id="ARBA00008279"/>
    </source>
</evidence>
<dbReference type="EMBL" id="OBEA01000006">
    <property type="protein sequence ID" value="SNY56314.1"/>
    <property type="molecule type" value="Genomic_DNA"/>
</dbReference>
<evidence type="ECO:0000256" key="6">
    <source>
        <dbReference type="ARBA" id="ARBA00023134"/>
    </source>
</evidence>
<dbReference type="NCBIfam" id="TIGR03594">
    <property type="entry name" value="GTPase_EngA"/>
    <property type="match status" value="1"/>
</dbReference>
<dbReference type="PRINTS" id="PR00326">
    <property type="entry name" value="GTP1OBG"/>
</dbReference>
<evidence type="ECO:0000313" key="13">
    <source>
        <dbReference type="EMBL" id="PJE27061.1"/>
    </source>
</evidence>
<dbReference type="RefSeq" id="WP_097146945.1">
    <property type="nucleotide sequence ID" value="NZ_OBEA01000006.1"/>
</dbReference>
<sequence>MSFTLAIVGRPNVGKSTLFNRLVGKKLALVDDQPGVTRDLREGAARLGDLDFTVIDTAGLEEATDDSLEGRMRRLTERAVEMADICLFMIDARTGVTPTDEVFAEILRKKADHVILAANKGEGRAADAGVIEAWNLGLGEPLRISAEHGEGMADLFGALLPLSEAFADRTARAEAAAPVMDVSLPEEDGGEAEAEAAWVPSEERPLQIAVVGRPNAGKSTLINKILGEDRLLTGPEAGITRDSISLRIDWEGTPTRIFDTAGMRKKAKVQDKVEKLSVADGLRAVKFAEVVVVLLDAAIPFEQQDLRIADLAEREGRAVVVAVNKWDIEDEKQDKLKALKESFERLLPQLRGAPLITVSAKTGRGLERLREAILKAHAVWNRRVSTGQLNRWLSGMLEQHPPPAPGGRRIRLRYITQAKTRPPGFVVMCSHPDKLPDSYSRYLVNGLRTSFDMPGTPIRLTMRGQGDKNPYQNKTKSTPSRLRKHLGKGRADEKPKRSSRPSGGKPLGRKPVK</sequence>
<keyword evidence="4 10" id="KW-0677">Repeat</keyword>
<proteinExistence type="inferred from homology"/>
<keyword evidence="5 8" id="KW-0547">Nucleotide-binding</keyword>
<feature type="binding site" evidence="8">
    <location>
        <begin position="324"/>
        <end position="327"/>
    </location>
    <ligand>
        <name>GTP</name>
        <dbReference type="ChEBI" id="CHEBI:37565"/>
        <label>2</label>
    </ligand>
</feature>
<feature type="compositionally biased region" description="Polar residues" evidence="11">
    <location>
        <begin position="470"/>
        <end position="480"/>
    </location>
</feature>
<dbReference type="Pfam" id="PF14714">
    <property type="entry name" value="KH_dom-like"/>
    <property type="match status" value="1"/>
</dbReference>
<dbReference type="SUPFAM" id="SSF52540">
    <property type="entry name" value="P-loop containing nucleoside triphosphate hydrolases"/>
    <property type="match status" value="2"/>
</dbReference>
<evidence type="ECO:0000313" key="16">
    <source>
        <dbReference type="Proteomes" id="UP000231702"/>
    </source>
</evidence>
<dbReference type="GO" id="GO:0042254">
    <property type="term" value="P:ribosome biogenesis"/>
    <property type="evidence" value="ECO:0007669"/>
    <property type="project" value="UniProtKB-KW"/>
</dbReference>
<evidence type="ECO:0000256" key="5">
    <source>
        <dbReference type="ARBA" id="ARBA00022741"/>
    </source>
</evidence>
<comment type="subunit">
    <text evidence="8">Associates with the 50S ribosomal subunit.</text>
</comment>
<dbReference type="CDD" id="cd01895">
    <property type="entry name" value="EngA2"/>
    <property type="match status" value="1"/>
</dbReference>
<dbReference type="EMBL" id="PGTD01000018">
    <property type="protein sequence ID" value="PJE27061.1"/>
    <property type="molecule type" value="Genomic_DNA"/>
</dbReference>
<dbReference type="Pfam" id="PF01926">
    <property type="entry name" value="MMR_HSR1"/>
    <property type="match status" value="2"/>
</dbReference>
<dbReference type="InterPro" id="IPR016484">
    <property type="entry name" value="GTPase_Der"/>
</dbReference>
<dbReference type="Gene3D" id="3.30.300.20">
    <property type="match status" value="1"/>
</dbReference>
<evidence type="ECO:0000256" key="8">
    <source>
        <dbReference type="HAMAP-Rule" id="MF_00195"/>
    </source>
</evidence>
<feature type="domain" description="EngA-type G" evidence="12">
    <location>
        <begin position="206"/>
        <end position="381"/>
    </location>
</feature>
<reference evidence="13 16" key="2">
    <citation type="journal article" date="2018" name="Int. J. Syst. Evol. Microbiol.">
        <title>Pseudooceanicola lipolyticus sp. nov., a marine alphaproteobacterium, reclassification of Oceanicola flagellatus as Pseudooceanicola flagellatus comb. nov. and emended description of the genus Pseudooceanicola.</title>
        <authorList>
            <person name="Huang M.-M."/>
            <person name="Guo L.-L."/>
            <person name="Wu Y.-H."/>
            <person name="Lai Q.-L."/>
            <person name="Shao Z.-Z."/>
            <person name="Wang C.-S."/>
            <person name="Wu M."/>
            <person name="Xu X.-W."/>
        </authorList>
    </citation>
    <scope>NUCLEOTIDE SEQUENCE [LARGE SCALE GENOMIC DNA]</scope>
    <source>
        <strain evidence="13 16">Ar-45</strain>
    </source>
</reference>
<dbReference type="FunFam" id="3.30.300.20:FF:000004">
    <property type="entry name" value="GTPase Der"/>
    <property type="match status" value="1"/>
</dbReference>
<evidence type="ECO:0000256" key="9">
    <source>
        <dbReference type="PROSITE-ProRule" id="PRU01049"/>
    </source>
</evidence>
<dbReference type="Gene3D" id="3.40.50.300">
    <property type="entry name" value="P-loop containing nucleotide triphosphate hydrolases"/>
    <property type="match status" value="2"/>
</dbReference>
<organism evidence="14 15">
    <name type="scientific">Pseudooceanicola antarcticus</name>
    <dbReference type="NCBI Taxonomy" id="1247613"/>
    <lineage>
        <taxon>Bacteria</taxon>
        <taxon>Pseudomonadati</taxon>
        <taxon>Pseudomonadota</taxon>
        <taxon>Alphaproteobacteria</taxon>
        <taxon>Rhodobacterales</taxon>
        <taxon>Paracoccaceae</taxon>
        <taxon>Pseudooceanicola</taxon>
    </lineage>
</organism>
<protein>
    <recommendedName>
        <fullName evidence="2 8">GTPase Der</fullName>
    </recommendedName>
    <alternativeName>
        <fullName evidence="7 8">GTP-binding protein EngA</fullName>
    </alternativeName>
</protein>
<dbReference type="InterPro" id="IPR031166">
    <property type="entry name" value="G_ENGA"/>
</dbReference>
<dbReference type="PROSITE" id="PS51712">
    <property type="entry name" value="G_ENGA"/>
    <property type="match status" value="2"/>
</dbReference>
<feature type="binding site" evidence="8">
    <location>
        <begin position="56"/>
        <end position="60"/>
    </location>
    <ligand>
        <name>GTP</name>
        <dbReference type="ChEBI" id="CHEBI:37565"/>
        <label>1</label>
    </ligand>
</feature>
<evidence type="ECO:0000256" key="4">
    <source>
        <dbReference type="ARBA" id="ARBA00022737"/>
    </source>
</evidence>
<dbReference type="InterPro" id="IPR005225">
    <property type="entry name" value="Small_GTP-bd"/>
</dbReference>
<dbReference type="InterPro" id="IPR027417">
    <property type="entry name" value="P-loop_NTPase"/>
</dbReference>
<feature type="binding site" evidence="8">
    <location>
        <begin position="9"/>
        <end position="16"/>
    </location>
    <ligand>
        <name>GTP</name>
        <dbReference type="ChEBI" id="CHEBI:37565"/>
        <label>1</label>
    </ligand>
</feature>
<feature type="binding site" evidence="8">
    <location>
        <begin position="259"/>
        <end position="263"/>
    </location>
    <ligand>
        <name>GTP</name>
        <dbReference type="ChEBI" id="CHEBI:37565"/>
        <label>2</label>
    </ligand>
</feature>
<evidence type="ECO:0000256" key="2">
    <source>
        <dbReference type="ARBA" id="ARBA00020953"/>
    </source>
</evidence>
<evidence type="ECO:0000256" key="7">
    <source>
        <dbReference type="ARBA" id="ARBA00032345"/>
    </source>
</evidence>
<evidence type="ECO:0000256" key="10">
    <source>
        <dbReference type="RuleBase" id="RU004481"/>
    </source>
</evidence>
<dbReference type="OrthoDB" id="9805918at2"/>
<dbReference type="GO" id="GO:0005525">
    <property type="term" value="F:GTP binding"/>
    <property type="evidence" value="ECO:0007669"/>
    <property type="project" value="UniProtKB-UniRule"/>
</dbReference>
<dbReference type="HAMAP" id="MF_00195">
    <property type="entry name" value="GTPase_Der"/>
    <property type="match status" value="1"/>
</dbReference>
<dbReference type="PIRSF" id="PIRSF006485">
    <property type="entry name" value="GTP-binding_EngA"/>
    <property type="match status" value="1"/>
</dbReference>
<evidence type="ECO:0000313" key="14">
    <source>
        <dbReference type="EMBL" id="SNY56314.1"/>
    </source>
</evidence>
<keyword evidence="3 8" id="KW-0690">Ribosome biogenesis</keyword>
<dbReference type="InterPro" id="IPR032859">
    <property type="entry name" value="KH_dom-like"/>
</dbReference>
<keyword evidence="6 8" id="KW-0342">GTP-binding</keyword>
<dbReference type="Proteomes" id="UP000231702">
    <property type="component" value="Unassembled WGS sequence"/>
</dbReference>
<feature type="domain" description="EngA-type G" evidence="12">
    <location>
        <begin position="3"/>
        <end position="167"/>
    </location>
</feature>
<evidence type="ECO:0000256" key="3">
    <source>
        <dbReference type="ARBA" id="ARBA00022517"/>
    </source>
</evidence>
<evidence type="ECO:0000256" key="11">
    <source>
        <dbReference type="SAM" id="MobiDB-lite"/>
    </source>
</evidence>
<feature type="binding site" evidence="8">
    <location>
        <begin position="119"/>
        <end position="122"/>
    </location>
    <ligand>
        <name>GTP</name>
        <dbReference type="ChEBI" id="CHEBI:37565"/>
        <label>1</label>
    </ligand>
</feature>
<comment type="similarity">
    <text evidence="1 8 9 10">Belongs to the TRAFAC class TrmE-Era-EngA-EngB-Septin-like GTPase superfamily. EngA (Der) GTPase family.</text>
</comment>
<dbReference type="InterPro" id="IPR006073">
    <property type="entry name" value="GTP-bd"/>
</dbReference>
<dbReference type="PANTHER" id="PTHR43834">
    <property type="entry name" value="GTPASE DER"/>
    <property type="match status" value="1"/>
</dbReference>
<accession>A0A285J7R3</accession>
<gene>
    <name evidence="8" type="primary">der</name>
    <name evidence="13" type="ORF">CVM39_17215</name>
    <name evidence="14" type="ORF">SAMN06297129_3257</name>
</gene>
<evidence type="ECO:0000259" key="12">
    <source>
        <dbReference type="PROSITE" id="PS51712"/>
    </source>
</evidence>
<dbReference type="PANTHER" id="PTHR43834:SF6">
    <property type="entry name" value="GTPASE DER"/>
    <property type="match status" value="1"/>
</dbReference>
<reference evidence="14 15" key="1">
    <citation type="submission" date="2017-09" db="EMBL/GenBank/DDBJ databases">
        <authorList>
            <person name="Ehlers B."/>
            <person name="Leendertz F.H."/>
        </authorList>
    </citation>
    <scope>NUCLEOTIDE SEQUENCE [LARGE SCALE GENOMIC DNA]</scope>
    <source>
        <strain evidence="14 15">CGMCC 1.12662</strain>
    </source>
</reference>
<dbReference type="NCBIfam" id="TIGR00231">
    <property type="entry name" value="small_GTP"/>
    <property type="match status" value="2"/>
</dbReference>
<keyword evidence="16" id="KW-1185">Reference proteome</keyword>
<dbReference type="CDD" id="cd01894">
    <property type="entry name" value="EngA1"/>
    <property type="match status" value="1"/>
</dbReference>
<name>A0A285J7R3_9RHOB</name>
<dbReference type="InterPro" id="IPR015946">
    <property type="entry name" value="KH_dom-like_a/b"/>
</dbReference>
<feature type="region of interest" description="Disordered" evidence="11">
    <location>
        <begin position="453"/>
        <end position="513"/>
    </location>
</feature>
<evidence type="ECO:0000313" key="15">
    <source>
        <dbReference type="Proteomes" id="UP000231655"/>
    </source>
</evidence>
<dbReference type="AlphaFoldDB" id="A0A285J7R3"/>
<feature type="binding site" evidence="8">
    <location>
        <begin position="212"/>
        <end position="219"/>
    </location>
    <ligand>
        <name>GTP</name>
        <dbReference type="ChEBI" id="CHEBI:37565"/>
        <label>2</label>
    </ligand>
</feature>
<comment type="function">
    <text evidence="8 10">GTPase that plays an essential role in the late steps of ribosome biogenesis.</text>
</comment>